<dbReference type="Gene3D" id="3.40.50.80">
    <property type="entry name" value="Nucleotide-binding domain of ferredoxin-NADP reductase (FNR) module"/>
    <property type="match status" value="2"/>
</dbReference>
<evidence type="ECO:0000256" key="13">
    <source>
        <dbReference type="ARBA" id="ARBA00050970"/>
    </source>
</evidence>
<keyword evidence="11" id="KW-0406">Ion transport</keyword>
<keyword evidence="7" id="KW-0249">Electron transport</keyword>
<keyword evidence="9" id="KW-0560">Oxidoreductase</keyword>
<evidence type="ECO:0000256" key="2">
    <source>
        <dbReference type="ARBA" id="ARBA00004141"/>
    </source>
</evidence>
<dbReference type="Pfam" id="PF08022">
    <property type="entry name" value="FAD_binding_8"/>
    <property type="match status" value="1"/>
</dbReference>
<dbReference type="AlphaFoldDB" id="A0A834W7G9"/>
<dbReference type="GO" id="GO:0005886">
    <property type="term" value="C:plasma membrane"/>
    <property type="evidence" value="ECO:0007669"/>
    <property type="project" value="TreeGrafter"/>
</dbReference>
<evidence type="ECO:0000256" key="11">
    <source>
        <dbReference type="ARBA" id="ARBA00023065"/>
    </source>
</evidence>
<evidence type="ECO:0000256" key="6">
    <source>
        <dbReference type="ARBA" id="ARBA00022723"/>
    </source>
</evidence>
<keyword evidence="6" id="KW-0479">Metal-binding</keyword>
<dbReference type="SUPFAM" id="SSF63380">
    <property type="entry name" value="Riboflavin synthase domain-like"/>
    <property type="match status" value="1"/>
</dbReference>
<evidence type="ECO:0000259" key="16">
    <source>
        <dbReference type="PROSITE" id="PS51384"/>
    </source>
</evidence>
<feature type="transmembrane region" description="Helical" evidence="15">
    <location>
        <begin position="419"/>
        <end position="442"/>
    </location>
</feature>
<dbReference type="GO" id="GO:0140618">
    <property type="term" value="F:ferric-chelate reductase (NADH) activity"/>
    <property type="evidence" value="ECO:0007669"/>
    <property type="project" value="UniProtKB-EC"/>
</dbReference>
<dbReference type="Proteomes" id="UP000634136">
    <property type="component" value="Unassembled WGS sequence"/>
</dbReference>
<dbReference type="InterPro" id="IPR013121">
    <property type="entry name" value="Fe_red_NAD-bd_6"/>
</dbReference>
<dbReference type="InterPro" id="IPR039261">
    <property type="entry name" value="FNR_nucleotide-bd"/>
</dbReference>
<feature type="transmembrane region" description="Helical" evidence="15">
    <location>
        <begin position="378"/>
        <end position="399"/>
    </location>
</feature>
<feature type="domain" description="FAD-binding FR-type" evidence="16">
    <location>
        <begin position="153"/>
        <end position="258"/>
    </location>
</feature>
<dbReference type="InterPro" id="IPR050369">
    <property type="entry name" value="RBOH/FRE"/>
</dbReference>
<evidence type="ECO:0000256" key="10">
    <source>
        <dbReference type="ARBA" id="ARBA00023004"/>
    </source>
</evidence>
<dbReference type="Gene3D" id="2.40.30.10">
    <property type="entry name" value="Translation factors"/>
    <property type="match status" value="1"/>
</dbReference>
<gene>
    <name evidence="17" type="ORF">G2W53_034071</name>
</gene>
<dbReference type="EMBL" id="JAAIUW010000010">
    <property type="protein sequence ID" value="KAF7813095.1"/>
    <property type="molecule type" value="Genomic_DNA"/>
</dbReference>
<comment type="subcellular location">
    <subcellularLocation>
        <location evidence="2">Membrane</location>
        <topology evidence="2">Multi-pass membrane protein</topology>
    </subcellularLocation>
</comment>
<dbReference type="SFLD" id="SFLDG01168">
    <property type="entry name" value="Ferric_reductase_subgroup_(FRE"/>
    <property type="match status" value="1"/>
</dbReference>
<organism evidence="17 18">
    <name type="scientific">Senna tora</name>
    <dbReference type="NCBI Taxonomy" id="362788"/>
    <lineage>
        <taxon>Eukaryota</taxon>
        <taxon>Viridiplantae</taxon>
        <taxon>Streptophyta</taxon>
        <taxon>Embryophyta</taxon>
        <taxon>Tracheophyta</taxon>
        <taxon>Spermatophyta</taxon>
        <taxon>Magnoliopsida</taxon>
        <taxon>eudicotyledons</taxon>
        <taxon>Gunneridae</taxon>
        <taxon>Pentapetalae</taxon>
        <taxon>rosids</taxon>
        <taxon>fabids</taxon>
        <taxon>Fabales</taxon>
        <taxon>Fabaceae</taxon>
        <taxon>Caesalpinioideae</taxon>
        <taxon>Cassia clade</taxon>
        <taxon>Senna</taxon>
    </lineage>
</organism>
<dbReference type="EC" id="1.16.1.7" evidence="14"/>
<evidence type="ECO:0000256" key="7">
    <source>
        <dbReference type="ARBA" id="ARBA00022982"/>
    </source>
</evidence>
<feature type="transmembrane region" description="Helical" evidence="15">
    <location>
        <begin position="115"/>
        <end position="144"/>
    </location>
</feature>
<dbReference type="PRINTS" id="PR00406">
    <property type="entry name" value="CYTB5RDTASE"/>
</dbReference>
<keyword evidence="18" id="KW-1185">Reference proteome</keyword>
<dbReference type="SUPFAM" id="SSF52343">
    <property type="entry name" value="Ferredoxin reductase-like, C-terminal NADP-linked domain"/>
    <property type="match status" value="1"/>
</dbReference>
<keyword evidence="4" id="KW-0813">Transport</keyword>
<dbReference type="InterPro" id="IPR013130">
    <property type="entry name" value="Fe3_Rdtase_TM_dom"/>
</dbReference>
<evidence type="ECO:0000313" key="17">
    <source>
        <dbReference type="EMBL" id="KAF7813095.1"/>
    </source>
</evidence>
<dbReference type="SFLD" id="SFLDS00052">
    <property type="entry name" value="Ferric_Reductase_Domain"/>
    <property type="match status" value="1"/>
</dbReference>
<keyword evidence="12 15" id="KW-0472">Membrane</keyword>
<proteinExistence type="inferred from homology"/>
<keyword evidence="10" id="KW-0408">Iron</keyword>
<dbReference type="PROSITE" id="PS51384">
    <property type="entry name" value="FAD_FR"/>
    <property type="match status" value="1"/>
</dbReference>
<evidence type="ECO:0000256" key="3">
    <source>
        <dbReference type="ARBA" id="ARBA00006278"/>
    </source>
</evidence>
<name>A0A834W7G9_9FABA</name>
<comment type="similarity">
    <text evidence="3">Belongs to the ferric reductase (FRE) family.</text>
</comment>
<evidence type="ECO:0000256" key="9">
    <source>
        <dbReference type="ARBA" id="ARBA00023002"/>
    </source>
</evidence>
<dbReference type="OrthoDB" id="167398at2759"/>
<dbReference type="InterPro" id="IPR013112">
    <property type="entry name" value="FAD-bd_8"/>
</dbReference>
<comment type="cofactor">
    <cofactor evidence="1">
        <name>FAD</name>
        <dbReference type="ChEBI" id="CHEBI:57692"/>
    </cofactor>
</comment>
<evidence type="ECO:0000256" key="1">
    <source>
        <dbReference type="ARBA" id="ARBA00001974"/>
    </source>
</evidence>
<dbReference type="Pfam" id="PF01794">
    <property type="entry name" value="Ferric_reduct"/>
    <property type="match status" value="1"/>
</dbReference>
<comment type="catalytic activity">
    <reaction evidence="13">
        <text>2 a Fe(II)-siderophore + NAD(+) + H(+) = 2 a Fe(III)-siderophore + NADH</text>
        <dbReference type="Rhea" id="RHEA:15061"/>
        <dbReference type="Rhea" id="RHEA-COMP:11342"/>
        <dbReference type="Rhea" id="RHEA-COMP:11344"/>
        <dbReference type="ChEBI" id="CHEBI:15378"/>
        <dbReference type="ChEBI" id="CHEBI:29033"/>
        <dbReference type="ChEBI" id="CHEBI:29034"/>
        <dbReference type="ChEBI" id="CHEBI:57540"/>
        <dbReference type="ChEBI" id="CHEBI:57945"/>
        <dbReference type="EC" id="1.16.1.7"/>
    </reaction>
</comment>
<evidence type="ECO:0000256" key="4">
    <source>
        <dbReference type="ARBA" id="ARBA00022448"/>
    </source>
</evidence>
<dbReference type="CDD" id="cd06186">
    <property type="entry name" value="NOX_Duox_like_FAD_NADP"/>
    <property type="match status" value="1"/>
</dbReference>
<evidence type="ECO:0000256" key="8">
    <source>
        <dbReference type="ARBA" id="ARBA00022989"/>
    </source>
</evidence>
<feature type="transmembrane region" description="Helical" evidence="15">
    <location>
        <begin position="78"/>
        <end position="95"/>
    </location>
</feature>
<reference evidence="17" key="1">
    <citation type="submission" date="2020-09" db="EMBL/GenBank/DDBJ databases">
        <title>Genome-Enabled Discovery of Anthraquinone Biosynthesis in Senna tora.</title>
        <authorList>
            <person name="Kang S.-H."/>
            <person name="Pandey R.P."/>
            <person name="Lee C.-M."/>
            <person name="Sim J.-S."/>
            <person name="Jeong J.-T."/>
            <person name="Choi B.-S."/>
            <person name="Jung M."/>
            <person name="Ginzburg D."/>
            <person name="Zhao K."/>
            <person name="Won S.Y."/>
            <person name="Oh T.-J."/>
            <person name="Yu Y."/>
            <person name="Kim N.-H."/>
            <person name="Lee O.R."/>
            <person name="Lee T.-H."/>
            <person name="Bashyal P."/>
            <person name="Kim T.-S."/>
            <person name="Lee W.-H."/>
            <person name="Kawkins C."/>
            <person name="Kim C.-K."/>
            <person name="Kim J.S."/>
            <person name="Ahn B.O."/>
            <person name="Rhee S.Y."/>
            <person name="Sohng J.K."/>
        </authorList>
    </citation>
    <scope>NUCLEOTIDE SEQUENCE</scope>
    <source>
        <tissue evidence="17">Leaf</tissue>
    </source>
</reference>
<dbReference type="Pfam" id="PF08030">
    <property type="entry name" value="NAD_binding_6"/>
    <property type="match status" value="1"/>
</dbReference>
<evidence type="ECO:0000313" key="18">
    <source>
        <dbReference type="Proteomes" id="UP000634136"/>
    </source>
</evidence>
<evidence type="ECO:0000256" key="14">
    <source>
        <dbReference type="ARBA" id="ARBA00066905"/>
    </source>
</evidence>
<dbReference type="FunFam" id="3.40.50.80:FF:000039">
    <property type="entry name" value="Ferric reduction oxidase 3"/>
    <property type="match status" value="1"/>
</dbReference>
<keyword evidence="5 15" id="KW-0812">Transmembrane</keyword>
<accession>A0A834W7G9</accession>
<comment type="caution">
    <text evidence="17">The sequence shown here is derived from an EMBL/GenBank/DDBJ whole genome shotgun (WGS) entry which is preliminary data.</text>
</comment>
<dbReference type="PANTHER" id="PTHR11972">
    <property type="entry name" value="NADPH OXIDASE"/>
    <property type="match status" value="1"/>
</dbReference>
<dbReference type="GO" id="GO:0006811">
    <property type="term" value="P:monoatomic ion transport"/>
    <property type="evidence" value="ECO:0007669"/>
    <property type="project" value="UniProtKB-KW"/>
</dbReference>
<dbReference type="InterPro" id="IPR017927">
    <property type="entry name" value="FAD-bd_FR_type"/>
</dbReference>
<dbReference type="GO" id="GO:0046872">
    <property type="term" value="F:metal ion binding"/>
    <property type="evidence" value="ECO:0007669"/>
    <property type="project" value="UniProtKB-KW"/>
</dbReference>
<evidence type="ECO:0000256" key="15">
    <source>
        <dbReference type="SAM" id="Phobius"/>
    </source>
</evidence>
<dbReference type="PANTHER" id="PTHR11972:SF41">
    <property type="entry name" value="FERRIC REDUCTION OXIDASE 2"/>
    <property type="match status" value="1"/>
</dbReference>
<protein>
    <recommendedName>
        <fullName evidence="14">ferric-chelate reductase (NADH)</fullName>
        <ecNumber evidence="14">1.16.1.7</ecNumber>
    </recommendedName>
</protein>
<dbReference type="InterPro" id="IPR017938">
    <property type="entry name" value="Riboflavin_synthase-like_b-brl"/>
</dbReference>
<sequence length="545" mass="61959">MEKASASEGSSWDYHSNRALLLCHVGSKARRYSTYFRPCWEYMLSISVFSSDKKFFNFAAHWPNLRSKHQILKWDKTGISNVAGEISLLAGLILWCTTFPRIRRKAFELFFYTHYLYIVFVVFFVLHVGFSTICIILPGFYLFLIDRFLRFLQSQQRVRLVSARVLPCEAFELNFSKNPGLCYAPTSSIFINVPSISKLQWHPFTISSSSETDSDTLSIVVKVAGRWSNTLYQKLSSSSPLDHLQVSVEGPYGPTSTSFSRHEMLVMVSGGSGITPFISVIRSLLFRADSDRSGRTPRVLLVCAFKNSLDLTMLDLILPPSGTISNISNLQLQIEAYVTREKEEPLKHEKRLLQTIRFKPNNAALDEPISSVLGQNNWLYLGIIISSSFILFLLLIAFLDRYYIYPIDHNSNLIYPYVSRSFLDMGFLCVCIAITATSAFLWNKKQNKDLKQIKNMNTESTVDLPDSEYYNSERELESLPLQSFVQATKVHYGGRPDLKKILDGCEGSSIGVMVSGPRKLRQEVASICASNFTDNLHFESISFSW</sequence>
<evidence type="ECO:0000256" key="12">
    <source>
        <dbReference type="ARBA" id="ARBA00023136"/>
    </source>
</evidence>
<evidence type="ECO:0000256" key="5">
    <source>
        <dbReference type="ARBA" id="ARBA00022692"/>
    </source>
</evidence>
<keyword evidence="8 15" id="KW-1133">Transmembrane helix</keyword>